<dbReference type="GO" id="GO:0003684">
    <property type="term" value="F:damaged DNA binding"/>
    <property type="evidence" value="ECO:0007669"/>
    <property type="project" value="InterPro"/>
</dbReference>
<dbReference type="GO" id="GO:0003887">
    <property type="term" value="F:DNA-directed DNA polymerase activity"/>
    <property type="evidence" value="ECO:0007669"/>
    <property type="project" value="TreeGrafter"/>
</dbReference>
<dbReference type="PROSITE" id="PS50173">
    <property type="entry name" value="UMUC"/>
    <property type="match status" value="1"/>
</dbReference>
<keyword evidence="5" id="KW-0742">SOS response</keyword>
<dbReference type="InterPro" id="IPR043128">
    <property type="entry name" value="Rev_trsase/Diguanyl_cyclase"/>
</dbReference>
<keyword evidence="9" id="KW-1185">Reference proteome</keyword>
<dbReference type="InterPro" id="IPR050116">
    <property type="entry name" value="DNA_polymerase-Y"/>
</dbReference>
<evidence type="ECO:0000313" key="9">
    <source>
        <dbReference type="Proteomes" id="UP000198582"/>
    </source>
</evidence>
<dbReference type="Pfam" id="PF13438">
    <property type="entry name" value="DUF4113"/>
    <property type="match status" value="1"/>
</dbReference>
<accession>A0A1H8YQM5</accession>
<reference evidence="8 9" key="1">
    <citation type="submission" date="2016-10" db="EMBL/GenBank/DDBJ databases">
        <authorList>
            <person name="de Groot N.N."/>
        </authorList>
    </citation>
    <scope>NUCLEOTIDE SEQUENCE [LARGE SCALE GENOMIC DNA]</scope>
    <source>
        <strain evidence="8 9">DSM 44993</strain>
    </source>
</reference>
<dbReference type="RefSeq" id="WP_091629505.1">
    <property type="nucleotide sequence ID" value="NZ_FOEF01000042.1"/>
</dbReference>
<evidence type="ECO:0000256" key="1">
    <source>
        <dbReference type="ARBA" id="ARBA00010945"/>
    </source>
</evidence>
<evidence type="ECO:0000259" key="7">
    <source>
        <dbReference type="PROSITE" id="PS50173"/>
    </source>
</evidence>
<dbReference type="InterPro" id="IPR001126">
    <property type="entry name" value="UmuC"/>
</dbReference>
<dbReference type="Gene3D" id="3.40.1170.60">
    <property type="match status" value="1"/>
</dbReference>
<organism evidence="8 9">
    <name type="scientific">Amycolatopsis saalfeldensis</name>
    <dbReference type="NCBI Taxonomy" id="394193"/>
    <lineage>
        <taxon>Bacteria</taxon>
        <taxon>Bacillati</taxon>
        <taxon>Actinomycetota</taxon>
        <taxon>Actinomycetes</taxon>
        <taxon>Pseudonocardiales</taxon>
        <taxon>Pseudonocardiaceae</taxon>
        <taxon>Amycolatopsis</taxon>
    </lineage>
</organism>
<keyword evidence="4" id="KW-0234">DNA repair</keyword>
<dbReference type="GO" id="GO:0009432">
    <property type="term" value="P:SOS response"/>
    <property type="evidence" value="ECO:0007669"/>
    <property type="project" value="UniProtKB-KW"/>
</dbReference>
<dbReference type="InterPro" id="IPR025188">
    <property type="entry name" value="DUF4113"/>
</dbReference>
<dbReference type="Proteomes" id="UP000198582">
    <property type="component" value="Unassembled WGS sequence"/>
</dbReference>
<evidence type="ECO:0000256" key="3">
    <source>
        <dbReference type="ARBA" id="ARBA00023199"/>
    </source>
</evidence>
<dbReference type="CDD" id="cd01700">
    <property type="entry name" value="PolY_Pol_V_umuC"/>
    <property type="match status" value="1"/>
</dbReference>
<evidence type="ECO:0000256" key="6">
    <source>
        <dbReference type="ARBA" id="ARBA00025589"/>
    </source>
</evidence>
<name>A0A1H8YQM5_9PSEU</name>
<dbReference type="Pfam" id="PF00817">
    <property type="entry name" value="IMS"/>
    <property type="match status" value="1"/>
</dbReference>
<comment type="similarity">
    <text evidence="1">Belongs to the DNA polymerase type-Y family.</text>
</comment>
<dbReference type="STRING" id="394193.SAMN04489732_14225"/>
<dbReference type="Pfam" id="PF11799">
    <property type="entry name" value="IMS_C"/>
    <property type="match status" value="1"/>
</dbReference>
<dbReference type="GO" id="GO:0005829">
    <property type="term" value="C:cytosol"/>
    <property type="evidence" value="ECO:0007669"/>
    <property type="project" value="TreeGrafter"/>
</dbReference>
<evidence type="ECO:0000256" key="2">
    <source>
        <dbReference type="ARBA" id="ARBA00022763"/>
    </source>
</evidence>
<dbReference type="PANTHER" id="PTHR11076:SF34">
    <property type="entry name" value="PROTEIN UMUC"/>
    <property type="match status" value="1"/>
</dbReference>
<dbReference type="SUPFAM" id="SSF56672">
    <property type="entry name" value="DNA/RNA polymerases"/>
    <property type="match status" value="1"/>
</dbReference>
<dbReference type="InterPro" id="IPR043502">
    <property type="entry name" value="DNA/RNA_pol_sf"/>
</dbReference>
<dbReference type="GO" id="GO:0006281">
    <property type="term" value="P:DNA repair"/>
    <property type="evidence" value="ECO:0007669"/>
    <property type="project" value="UniProtKB-KW"/>
</dbReference>
<dbReference type="AlphaFoldDB" id="A0A1H8YQM5"/>
<keyword evidence="3" id="KW-0741">SOS mutagenesis</keyword>
<evidence type="ECO:0000313" key="8">
    <source>
        <dbReference type="EMBL" id="SEP54301.1"/>
    </source>
</evidence>
<dbReference type="Gene3D" id="1.10.150.20">
    <property type="entry name" value="5' to 3' exonuclease, C-terminal subdomain"/>
    <property type="match status" value="1"/>
</dbReference>
<evidence type="ECO:0000256" key="4">
    <source>
        <dbReference type="ARBA" id="ARBA00023204"/>
    </source>
</evidence>
<sequence>MPGEQVYALVDVDSMYASVERVFRPDLRTAPVIVLSNNDGCAVARSREAKALGVGMGQPWFQIRDRPKFRTVVALSSNFALYGDFSARMLAVVERHTPLVEPYSIDECFLRLPAGRAGEIAAALREQIGRWVGLPVSVGIAGTKTLAKVATKIAKTTGTGVHDLSTTSPTTLHEILDSLPTKEIWGIGGRLSARLAAHGVTTAAQLAALDPGWVRRSYTIVVERTVRELAGTACLPLEHTPPPRRQLLHCRMLGQPVTSETDVADVASSYAQSIATKLRRHQRATNTLCVWLSTGGDFYTGPSRNAQATQTLLAPTSATVPLARTAARLARRLWQPGYQYRRVGVMALDLVPDQRHPGLWTHPARDDALAATLDAVTARFGRDAIGLGRAGIRQRAAWAMRQQRLSPAYTTRWDQLATVR</sequence>
<proteinExistence type="inferred from homology"/>
<dbReference type="InterPro" id="IPR017961">
    <property type="entry name" value="DNA_pol_Y-fam_little_finger"/>
</dbReference>
<dbReference type="EMBL" id="FOEF01000042">
    <property type="protein sequence ID" value="SEP54301.1"/>
    <property type="molecule type" value="Genomic_DNA"/>
</dbReference>
<comment type="function">
    <text evidence="6">Poorly processive, error-prone DNA polymerase involved in untargeted mutagenesis. Copies undamaged DNA at stalled replication forks, which arise in vivo from mismatched or misaligned primer ends. These misaligned primers can be extended by PolIV. Exhibits no 3'-5' exonuclease (proofreading) activity. May be involved in translesional synthesis, in conjunction with the beta clamp from PolIII.</text>
</comment>
<dbReference type="GO" id="GO:0042276">
    <property type="term" value="P:error-prone translesion synthesis"/>
    <property type="evidence" value="ECO:0007669"/>
    <property type="project" value="TreeGrafter"/>
</dbReference>
<gene>
    <name evidence="8" type="ORF">SAMN04489732_14225</name>
</gene>
<dbReference type="Gene3D" id="3.30.70.270">
    <property type="match status" value="1"/>
</dbReference>
<evidence type="ECO:0000256" key="5">
    <source>
        <dbReference type="ARBA" id="ARBA00023236"/>
    </source>
</evidence>
<dbReference type="OrthoDB" id="9808813at2"/>
<protein>
    <submittedName>
        <fullName evidence="8">DNA polymerase V</fullName>
    </submittedName>
</protein>
<feature type="domain" description="UmuC" evidence="7">
    <location>
        <begin position="7"/>
        <end position="188"/>
    </location>
</feature>
<keyword evidence="2" id="KW-0227">DNA damage</keyword>
<dbReference type="PANTHER" id="PTHR11076">
    <property type="entry name" value="DNA REPAIR POLYMERASE UMUC / TRANSFERASE FAMILY MEMBER"/>
    <property type="match status" value="1"/>
</dbReference>